<feature type="domain" description="HTH luxR-type" evidence="1">
    <location>
        <begin position="4"/>
        <end position="69"/>
    </location>
</feature>
<dbReference type="InterPro" id="IPR036388">
    <property type="entry name" value="WH-like_DNA-bd_sf"/>
</dbReference>
<dbReference type="Pfam" id="PF00196">
    <property type="entry name" value="GerE"/>
    <property type="match status" value="1"/>
</dbReference>
<dbReference type="SMART" id="SM00421">
    <property type="entry name" value="HTH_LUXR"/>
    <property type="match status" value="1"/>
</dbReference>
<dbReference type="Proteomes" id="UP001595859">
    <property type="component" value="Unassembled WGS sequence"/>
</dbReference>
<name>A0ABV9S989_9PSEU</name>
<dbReference type="SUPFAM" id="SSF46894">
    <property type="entry name" value="C-terminal effector domain of the bipartite response regulators"/>
    <property type="match status" value="1"/>
</dbReference>
<reference evidence="3" key="1">
    <citation type="journal article" date="2019" name="Int. J. Syst. Evol. Microbiol.">
        <title>The Global Catalogue of Microorganisms (GCM) 10K type strain sequencing project: providing services to taxonomists for standard genome sequencing and annotation.</title>
        <authorList>
            <consortium name="The Broad Institute Genomics Platform"/>
            <consortium name="The Broad Institute Genome Sequencing Center for Infectious Disease"/>
            <person name="Wu L."/>
            <person name="Ma J."/>
        </authorList>
    </citation>
    <scope>NUCLEOTIDE SEQUENCE [LARGE SCALE GENOMIC DNA]</scope>
    <source>
        <strain evidence="3">ZS-22-S1</strain>
    </source>
</reference>
<dbReference type="RefSeq" id="WP_378058827.1">
    <property type="nucleotide sequence ID" value="NZ_JBHSIS010000011.1"/>
</dbReference>
<keyword evidence="3" id="KW-1185">Reference proteome</keyword>
<organism evidence="2 3">
    <name type="scientific">Actinophytocola glycyrrhizae</name>
    <dbReference type="NCBI Taxonomy" id="2044873"/>
    <lineage>
        <taxon>Bacteria</taxon>
        <taxon>Bacillati</taxon>
        <taxon>Actinomycetota</taxon>
        <taxon>Actinomycetes</taxon>
        <taxon>Pseudonocardiales</taxon>
        <taxon>Pseudonocardiaceae</taxon>
    </lineage>
</organism>
<dbReference type="PRINTS" id="PR00038">
    <property type="entry name" value="HTHLUXR"/>
</dbReference>
<dbReference type="InterPro" id="IPR000792">
    <property type="entry name" value="Tscrpt_reg_LuxR_C"/>
</dbReference>
<protein>
    <submittedName>
        <fullName evidence="2">Response regulator transcription factor</fullName>
    </submittedName>
</protein>
<evidence type="ECO:0000259" key="1">
    <source>
        <dbReference type="PROSITE" id="PS50043"/>
    </source>
</evidence>
<dbReference type="EMBL" id="JBHSIS010000011">
    <property type="protein sequence ID" value="MFC4856840.1"/>
    <property type="molecule type" value="Genomic_DNA"/>
</dbReference>
<dbReference type="InterPro" id="IPR016032">
    <property type="entry name" value="Sig_transdc_resp-reg_C-effctor"/>
</dbReference>
<dbReference type="PROSITE" id="PS50043">
    <property type="entry name" value="HTH_LUXR_2"/>
    <property type="match status" value="1"/>
</dbReference>
<dbReference type="Gene3D" id="1.10.10.10">
    <property type="entry name" value="Winged helix-like DNA-binding domain superfamily/Winged helix DNA-binding domain"/>
    <property type="match status" value="1"/>
</dbReference>
<evidence type="ECO:0000313" key="3">
    <source>
        <dbReference type="Proteomes" id="UP001595859"/>
    </source>
</evidence>
<accession>A0ABV9S989</accession>
<proteinExistence type="predicted"/>
<sequence length="105" mass="11484">MTQTLTRKTLLSDKELAVVRLLADGLRTKQVARRLGISMSAVSMRLSRAAEILGTTTAIHTVVECARLGLLEPDTHRAARLRREIADRHASTCSLLSNPSCDCRG</sequence>
<evidence type="ECO:0000313" key="2">
    <source>
        <dbReference type="EMBL" id="MFC4856840.1"/>
    </source>
</evidence>
<gene>
    <name evidence="2" type="ORF">ACFPCV_25325</name>
</gene>
<comment type="caution">
    <text evidence="2">The sequence shown here is derived from an EMBL/GenBank/DDBJ whole genome shotgun (WGS) entry which is preliminary data.</text>
</comment>